<dbReference type="SFLD" id="SFLDS00003">
    <property type="entry name" value="Haloacid_Dehalogenase"/>
    <property type="match status" value="1"/>
</dbReference>
<dbReference type="RefSeq" id="WP_096526858.1">
    <property type="nucleotide sequence ID" value="NZ_AP014836.1"/>
</dbReference>
<dbReference type="InterPro" id="IPR023214">
    <property type="entry name" value="HAD_sf"/>
</dbReference>
<dbReference type="NCBIfam" id="TIGR01509">
    <property type="entry name" value="HAD-SF-IA-v3"/>
    <property type="match status" value="1"/>
</dbReference>
<accession>A0A1Q2SMF2</accession>
<dbReference type="KEGG" id="ntt:TAO_0931"/>
<dbReference type="PANTHER" id="PTHR42896:SF2">
    <property type="entry name" value="CBBY-LIKE PROTEIN"/>
    <property type="match status" value="1"/>
</dbReference>
<dbReference type="PRINTS" id="PR00413">
    <property type="entry name" value="HADHALOGNASE"/>
</dbReference>
<dbReference type="Proteomes" id="UP000243679">
    <property type="component" value="Chromosome"/>
</dbReference>
<dbReference type="EMBL" id="AP014836">
    <property type="protein sequence ID" value="BAW80301.1"/>
    <property type="molecule type" value="Genomic_DNA"/>
</dbReference>
<keyword evidence="1" id="KW-0378">Hydrolase</keyword>
<evidence type="ECO:0000313" key="2">
    <source>
        <dbReference type="Proteomes" id="UP000243679"/>
    </source>
</evidence>
<organism evidence="1 2">
    <name type="scientific">Candidatus Nitrosoglobus terrae</name>
    <dbReference type="NCBI Taxonomy" id="1630141"/>
    <lineage>
        <taxon>Bacteria</taxon>
        <taxon>Pseudomonadati</taxon>
        <taxon>Pseudomonadota</taxon>
        <taxon>Gammaproteobacteria</taxon>
        <taxon>Chromatiales</taxon>
        <taxon>Chromatiaceae</taxon>
        <taxon>Candidatus Nitrosoglobus</taxon>
    </lineage>
</organism>
<dbReference type="AlphaFoldDB" id="A0A1Q2SMF2"/>
<dbReference type="SUPFAM" id="SSF56784">
    <property type="entry name" value="HAD-like"/>
    <property type="match status" value="1"/>
</dbReference>
<proteinExistence type="predicted"/>
<dbReference type="GO" id="GO:0016787">
    <property type="term" value="F:hydrolase activity"/>
    <property type="evidence" value="ECO:0007669"/>
    <property type="project" value="UniProtKB-KW"/>
</dbReference>
<dbReference type="Gene3D" id="3.40.50.1000">
    <property type="entry name" value="HAD superfamily/HAD-like"/>
    <property type="match status" value="1"/>
</dbReference>
<evidence type="ECO:0000313" key="1">
    <source>
        <dbReference type="EMBL" id="BAW80301.1"/>
    </source>
</evidence>
<reference evidence="1 2" key="1">
    <citation type="journal article" date="2017" name="ISME J.">
        <title>An acid-tolerant ammonia-oxidizing ?-proteobacterium from soil.</title>
        <authorList>
            <person name="Hayatsu M."/>
            <person name="Tago K."/>
            <person name="Uchiyama I."/>
            <person name="Toyoda A."/>
            <person name="Wang Y."/>
            <person name="Shimomura Y."/>
            <person name="Okubo T."/>
            <person name="Kurisu F."/>
            <person name="Hirono Y."/>
            <person name="Nonaka K."/>
            <person name="Akiyama H."/>
            <person name="Itoh T."/>
            <person name="Takami H."/>
        </authorList>
    </citation>
    <scope>NUCLEOTIDE SEQUENCE [LARGE SCALE GENOMIC DNA]</scope>
    <source>
        <strain evidence="1 2">TAO100</strain>
    </source>
</reference>
<dbReference type="InterPro" id="IPR036412">
    <property type="entry name" value="HAD-like_sf"/>
</dbReference>
<dbReference type="InterPro" id="IPR044999">
    <property type="entry name" value="CbbY-like"/>
</dbReference>
<dbReference type="SFLD" id="SFLDG01135">
    <property type="entry name" value="C1.5.6:_HAD__Beta-PGM__Phospha"/>
    <property type="match status" value="1"/>
</dbReference>
<protein>
    <submittedName>
        <fullName evidence="1">HAD-superfamily hydrolase</fullName>
    </submittedName>
</protein>
<dbReference type="Pfam" id="PF00702">
    <property type="entry name" value="Hydrolase"/>
    <property type="match status" value="1"/>
</dbReference>
<dbReference type="SFLD" id="SFLDF00035">
    <property type="entry name" value="phosphoglycolate_phosphatase"/>
    <property type="match status" value="1"/>
</dbReference>
<dbReference type="PANTHER" id="PTHR42896">
    <property type="entry name" value="XYLULOSE-1,5-BISPHOSPHATE (XUBP) PHOSPHATASE"/>
    <property type="match status" value="1"/>
</dbReference>
<keyword evidence="2" id="KW-1185">Reference proteome</keyword>
<dbReference type="Gene3D" id="1.10.150.240">
    <property type="entry name" value="Putative phosphatase, domain 2"/>
    <property type="match status" value="1"/>
</dbReference>
<dbReference type="CDD" id="cd07528">
    <property type="entry name" value="HAD_CbbY-like"/>
    <property type="match status" value="1"/>
</dbReference>
<dbReference type="InterPro" id="IPR006439">
    <property type="entry name" value="HAD-SF_hydro_IA"/>
</dbReference>
<name>A0A1Q2SMF2_9GAMM</name>
<dbReference type="InterPro" id="IPR023198">
    <property type="entry name" value="PGP-like_dom2"/>
</dbReference>
<dbReference type="OrthoDB" id="9782449at2"/>
<sequence>MAELQTLIFDLDGTLAETERDGHRLAFNQAFATAGLNWYWDIALYGKLLKITGGKERINYYLSKYQQNFHPPIAIDKFIVELHQAKTQYYVELLEREKIPLRLGMARLINSAREQGLQLAIATTTTLENVLALLRTSFDPRAVDWFDCIAAGDVVEHKKPASDIYDYCLRQLQIQPDQCIAFEDSANGVRSAVGAGIKTIVTVNEYTCNENFTGAALVLDHLGEPETPCKVLSGEKVDYFTYVDIDLLQKLQRNSEV</sequence>
<dbReference type="SFLD" id="SFLDG01129">
    <property type="entry name" value="C1.5:_HAD__Beta-PGM__Phosphata"/>
    <property type="match status" value="1"/>
</dbReference>
<gene>
    <name evidence="1" type="ORF">TAO_0931</name>
</gene>